<reference evidence="3" key="3">
    <citation type="submission" date="2020-12" db="UniProtKB">
        <authorList>
            <consortium name="EnsemblPlants"/>
        </authorList>
    </citation>
    <scope>IDENTIFICATION</scope>
</reference>
<keyword evidence="4" id="KW-1185">Reference proteome</keyword>
<name>A9RC96_PHYPA</name>
<organism evidence="2">
    <name type="scientific">Physcomitrium patens</name>
    <name type="common">Spreading-leaved earth moss</name>
    <name type="synonym">Physcomitrella patens</name>
    <dbReference type="NCBI Taxonomy" id="3218"/>
    <lineage>
        <taxon>Eukaryota</taxon>
        <taxon>Viridiplantae</taxon>
        <taxon>Streptophyta</taxon>
        <taxon>Embryophyta</taxon>
        <taxon>Bryophyta</taxon>
        <taxon>Bryophytina</taxon>
        <taxon>Bryopsida</taxon>
        <taxon>Funariidae</taxon>
        <taxon>Funariales</taxon>
        <taxon>Funariaceae</taxon>
        <taxon>Physcomitrium</taxon>
    </lineage>
</organism>
<dbReference type="EMBL" id="ABEU02000007">
    <property type="protein sequence ID" value="PNR51342.1"/>
    <property type="molecule type" value="Genomic_DNA"/>
</dbReference>
<feature type="compositionally biased region" description="Polar residues" evidence="1">
    <location>
        <begin position="53"/>
        <end position="68"/>
    </location>
</feature>
<dbReference type="eggNOG" id="ENOG502S5U3">
    <property type="taxonomic scope" value="Eukaryota"/>
</dbReference>
<evidence type="ECO:0000313" key="4">
    <source>
        <dbReference type="Proteomes" id="UP000006727"/>
    </source>
</evidence>
<dbReference type="Pfam" id="PF06314">
    <property type="entry name" value="ADC"/>
    <property type="match status" value="1"/>
</dbReference>
<evidence type="ECO:0000313" key="3">
    <source>
        <dbReference type="EnsemblPlants" id="Pp3c7_18260V3.1"/>
    </source>
</evidence>
<reference evidence="2 4" key="2">
    <citation type="journal article" date="2018" name="Plant J.">
        <title>The Physcomitrella patens chromosome-scale assembly reveals moss genome structure and evolution.</title>
        <authorList>
            <person name="Lang D."/>
            <person name="Ullrich K.K."/>
            <person name="Murat F."/>
            <person name="Fuchs J."/>
            <person name="Jenkins J."/>
            <person name="Haas F.B."/>
            <person name="Piednoel M."/>
            <person name="Gundlach H."/>
            <person name="Van Bel M."/>
            <person name="Meyberg R."/>
            <person name="Vives C."/>
            <person name="Morata J."/>
            <person name="Symeonidi A."/>
            <person name="Hiss M."/>
            <person name="Muchero W."/>
            <person name="Kamisugi Y."/>
            <person name="Saleh O."/>
            <person name="Blanc G."/>
            <person name="Decker E.L."/>
            <person name="van Gessel N."/>
            <person name="Grimwood J."/>
            <person name="Hayes R.D."/>
            <person name="Graham S.W."/>
            <person name="Gunter L.E."/>
            <person name="McDaniel S.F."/>
            <person name="Hoernstein S.N.W."/>
            <person name="Larsson A."/>
            <person name="Li F.W."/>
            <person name="Perroud P.F."/>
            <person name="Phillips J."/>
            <person name="Ranjan P."/>
            <person name="Rokshar D.S."/>
            <person name="Rothfels C.J."/>
            <person name="Schneider L."/>
            <person name="Shu S."/>
            <person name="Stevenson D.W."/>
            <person name="Thummler F."/>
            <person name="Tillich M."/>
            <person name="Villarreal Aguilar J.C."/>
            <person name="Widiez T."/>
            <person name="Wong G.K."/>
            <person name="Wymore A."/>
            <person name="Zhang Y."/>
            <person name="Zimmer A.D."/>
            <person name="Quatrano R.S."/>
            <person name="Mayer K.F.X."/>
            <person name="Goodstein D."/>
            <person name="Casacuberta J.M."/>
            <person name="Vandepoele K."/>
            <person name="Reski R."/>
            <person name="Cuming A.C."/>
            <person name="Tuskan G.A."/>
            <person name="Maumus F."/>
            <person name="Salse J."/>
            <person name="Schmutz J."/>
            <person name="Rensing S.A."/>
        </authorList>
    </citation>
    <scope>NUCLEOTIDE SEQUENCE [LARGE SCALE GENOMIC DNA]</scope>
    <source>
        <strain evidence="3 4">cv. Gransden 2004</strain>
    </source>
</reference>
<dbReference type="PaxDb" id="3218-PP1S2_613V6.1"/>
<feature type="region of interest" description="Disordered" evidence="1">
    <location>
        <begin position="53"/>
        <end position="72"/>
    </location>
</feature>
<dbReference type="Proteomes" id="UP000006727">
    <property type="component" value="Chromosome 7"/>
</dbReference>
<protein>
    <recommendedName>
        <fullName evidence="5">Acetoacetate decarboxylase</fullName>
    </recommendedName>
</protein>
<accession>A9RC96</accession>
<dbReference type="InterPro" id="IPR023375">
    <property type="entry name" value="ADC_dom_sf"/>
</dbReference>
<dbReference type="KEGG" id="ppp:112285028"/>
<dbReference type="PANTHER" id="PTHR40518">
    <property type="entry name" value="ACETOACETATE DECARBOXYLASE"/>
    <property type="match status" value="1"/>
</dbReference>
<evidence type="ECO:0008006" key="5">
    <source>
        <dbReference type="Google" id="ProtNLM"/>
    </source>
</evidence>
<proteinExistence type="predicted"/>
<reference evidence="2 4" key="1">
    <citation type="journal article" date="2008" name="Science">
        <title>The Physcomitrella genome reveals evolutionary insights into the conquest of land by plants.</title>
        <authorList>
            <person name="Rensing S."/>
            <person name="Lang D."/>
            <person name="Zimmer A."/>
            <person name="Terry A."/>
            <person name="Salamov A."/>
            <person name="Shapiro H."/>
            <person name="Nishiyama T."/>
            <person name="Perroud P.-F."/>
            <person name="Lindquist E."/>
            <person name="Kamisugi Y."/>
            <person name="Tanahashi T."/>
            <person name="Sakakibara K."/>
            <person name="Fujita T."/>
            <person name="Oishi K."/>
            <person name="Shin-I T."/>
            <person name="Kuroki Y."/>
            <person name="Toyoda A."/>
            <person name="Suzuki Y."/>
            <person name="Hashimoto A."/>
            <person name="Yamaguchi K."/>
            <person name="Sugano A."/>
            <person name="Kohara Y."/>
            <person name="Fujiyama A."/>
            <person name="Anterola A."/>
            <person name="Aoki S."/>
            <person name="Ashton N."/>
            <person name="Barbazuk W.B."/>
            <person name="Barker E."/>
            <person name="Bennetzen J."/>
            <person name="Bezanilla M."/>
            <person name="Blankenship R."/>
            <person name="Cho S.H."/>
            <person name="Dutcher S."/>
            <person name="Estelle M."/>
            <person name="Fawcett J.A."/>
            <person name="Gundlach H."/>
            <person name="Hanada K."/>
            <person name="Heyl A."/>
            <person name="Hicks K.A."/>
            <person name="Hugh J."/>
            <person name="Lohr M."/>
            <person name="Mayer K."/>
            <person name="Melkozernov A."/>
            <person name="Murata T."/>
            <person name="Nelson D."/>
            <person name="Pils B."/>
            <person name="Prigge M."/>
            <person name="Reiss B."/>
            <person name="Renner T."/>
            <person name="Rombauts S."/>
            <person name="Rushton P."/>
            <person name="Sanderfoot A."/>
            <person name="Schween G."/>
            <person name="Shiu S.-H."/>
            <person name="Stueber K."/>
            <person name="Theodoulou F.L."/>
            <person name="Tu H."/>
            <person name="Van de Peer Y."/>
            <person name="Verrier P.J."/>
            <person name="Waters E."/>
            <person name="Wood A."/>
            <person name="Yang L."/>
            <person name="Cove D."/>
            <person name="Cuming A."/>
            <person name="Hasebe M."/>
            <person name="Lucas S."/>
            <person name="Mishler D.B."/>
            <person name="Reski R."/>
            <person name="Grigoriev I."/>
            <person name="Quatrano R.S."/>
            <person name="Boore J.L."/>
        </authorList>
    </citation>
    <scope>NUCLEOTIDE SEQUENCE [LARGE SCALE GENOMIC DNA]</scope>
    <source>
        <strain evidence="3 4">cv. Gransden 2004</strain>
    </source>
</reference>
<dbReference type="GeneID" id="112285028"/>
<sequence>MSCVPLRRQMSLFPLSWSCASRLTSVSAAPNAIQVSGKTPNYSLAADMGGSLSRNSDAVSGHPPSSSKAHVPAGRAEAPWLLHGRGYAFPLFPLALPKESTCAHSTYAKDPTNLLKFVGGVGGLVVTDYHDSPVGPYKELVFIPGLYQYHDSTDGKVKKAHGISRIWVDNEKSVTDGRANWGIPKEYGVFEWREPSPSAPGRVTVRRPGEKNRRGSLIFDVVINDRYSPVSLPVLTKVPLLPVNLLDFLPLIQLPLDGDSKRDLPHLLKTCLSASGWVKPAAMAEKPRVDSSLLPAMGTLYGFSITSFEFNFKKPLKL</sequence>
<dbReference type="InterPro" id="IPR010451">
    <property type="entry name" value="Acetoacetate_decarboxylase"/>
</dbReference>
<gene>
    <name evidence="3" type="primary">LOC112285028</name>
    <name evidence="2" type="ORF">PHYPA_010528</name>
</gene>
<evidence type="ECO:0000313" key="2">
    <source>
        <dbReference type="EMBL" id="PNR51342.1"/>
    </source>
</evidence>
<dbReference type="HOGENOM" id="CLU_875472_0_0_1"/>
<dbReference type="OrthoDB" id="9970474at2759"/>
<dbReference type="RefSeq" id="XP_024381250.1">
    <property type="nucleotide sequence ID" value="XM_024525482.2"/>
</dbReference>
<dbReference type="Gramene" id="Pp3c7_18260V3.1">
    <property type="protein sequence ID" value="Pp3c7_18260V3.1"/>
    <property type="gene ID" value="Pp3c7_18260"/>
</dbReference>
<dbReference type="PANTHER" id="PTHR40518:SF1">
    <property type="entry name" value="ACETOACETATE DECARBOXYLASE"/>
    <property type="match status" value="1"/>
</dbReference>
<dbReference type="EnsemblPlants" id="Pp3c7_18260V3.1">
    <property type="protein sequence ID" value="Pp3c7_18260V3.1"/>
    <property type="gene ID" value="Pp3c7_18260"/>
</dbReference>
<dbReference type="SUPFAM" id="SSF160104">
    <property type="entry name" value="Acetoacetate decarboxylase-like"/>
    <property type="match status" value="1"/>
</dbReference>
<dbReference type="GO" id="GO:0016829">
    <property type="term" value="F:lyase activity"/>
    <property type="evidence" value="ECO:0007669"/>
    <property type="project" value="InterPro"/>
</dbReference>
<dbReference type="AlphaFoldDB" id="A9RC96"/>
<dbReference type="Gene3D" id="2.40.400.10">
    <property type="entry name" value="Acetoacetate decarboxylase-like"/>
    <property type="match status" value="1"/>
</dbReference>
<evidence type="ECO:0000256" key="1">
    <source>
        <dbReference type="SAM" id="MobiDB-lite"/>
    </source>
</evidence>
<dbReference type="Gramene" id="Pp3c7_18260V3.2">
    <property type="protein sequence ID" value="Pp3c7_18260V3.2"/>
    <property type="gene ID" value="Pp3c7_18260"/>
</dbReference>
<dbReference type="STRING" id="3218.A9RC96"/>
<dbReference type="EnsemblPlants" id="Pp3c7_18260V3.2">
    <property type="protein sequence ID" value="Pp3c7_18260V3.2"/>
    <property type="gene ID" value="Pp3c7_18260"/>
</dbReference>